<dbReference type="GO" id="GO:0015074">
    <property type="term" value="P:DNA integration"/>
    <property type="evidence" value="ECO:0007669"/>
    <property type="project" value="InterPro"/>
</dbReference>
<evidence type="ECO:0000259" key="1">
    <source>
        <dbReference type="PROSITE" id="PS50994"/>
    </source>
</evidence>
<protein>
    <recommendedName>
        <fullName evidence="1">Integrase catalytic domain-containing protein</fullName>
    </recommendedName>
</protein>
<dbReference type="Gene3D" id="3.30.420.10">
    <property type="entry name" value="Ribonuclease H-like superfamily/Ribonuclease H"/>
    <property type="match status" value="1"/>
</dbReference>
<evidence type="ECO:0000313" key="2">
    <source>
        <dbReference type="EMBL" id="WMV18612.1"/>
    </source>
</evidence>
<dbReference type="GO" id="GO:0003676">
    <property type="term" value="F:nucleic acid binding"/>
    <property type="evidence" value="ECO:0007669"/>
    <property type="project" value="InterPro"/>
</dbReference>
<dbReference type="Proteomes" id="UP001234989">
    <property type="component" value="Chromosome 3"/>
</dbReference>
<reference evidence="2" key="1">
    <citation type="submission" date="2023-08" db="EMBL/GenBank/DDBJ databases">
        <title>A de novo genome assembly of Solanum verrucosum Schlechtendal, a Mexican diploid species geographically isolated from the other diploid A-genome species in potato relatives.</title>
        <authorList>
            <person name="Hosaka K."/>
        </authorList>
    </citation>
    <scope>NUCLEOTIDE SEQUENCE</scope>
    <source>
        <tissue evidence="2">Young leaves</tissue>
    </source>
</reference>
<gene>
    <name evidence="2" type="ORF">MTR67_011997</name>
</gene>
<dbReference type="InterPro" id="IPR012337">
    <property type="entry name" value="RNaseH-like_sf"/>
</dbReference>
<dbReference type="AlphaFoldDB" id="A0AAF0Q7W4"/>
<accession>A0AAF0Q7W4</accession>
<proteinExistence type="predicted"/>
<feature type="domain" description="Integrase catalytic" evidence="1">
    <location>
        <begin position="1"/>
        <end position="154"/>
    </location>
</feature>
<organism evidence="2 3">
    <name type="scientific">Solanum verrucosum</name>
    <dbReference type="NCBI Taxonomy" id="315347"/>
    <lineage>
        <taxon>Eukaryota</taxon>
        <taxon>Viridiplantae</taxon>
        <taxon>Streptophyta</taxon>
        <taxon>Embryophyta</taxon>
        <taxon>Tracheophyta</taxon>
        <taxon>Spermatophyta</taxon>
        <taxon>Magnoliopsida</taxon>
        <taxon>eudicotyledons</taxon>
        <taxon>Gunneridae</taxon>
        <taxon>Pentapetalae</taxon>
        <taxon>asterids</taxon>
        <taxon>lamiids</taxon>
        <taxon>Solanales</taxon>
        <taxon>Solanaceae</taxon>
        <taxon>Solanoideae</taxon>
        <taxon>Solaneae</taxon>
        <taxon>Solanum</taxon>
    </lineage>
</organism>
<sequence length="223" mass="25690">MVHNGSESSFVADVKAKQGIALTFIELKETVLKKSIDTFSQGEMLCFDTNVIYRMKILTHFIPVKVSHSAEDYAKLYLRKMGLGTRVKLSTIFHPHTNGQTDRTIQILEDMLRACEIDFKDSWDDHLPLIEFAYNNNYNLSTGLAPFEALYGRRCRSPTGWFEVGEVTLIGPELVHEAMEKVRLIRERLKMSQSLQKSYADVRRRDLEFDVNDWVVRPHGSFA</sequence>
<dbReference type="EMBL" id="CP133614">
    <property type="protein sequence ID" value="WMV18612.1"/>
    <property type="molecule type" value="Genomic_DNA"/>
</dbReference>
<dbReference type="InterPro" id="IPR036397">
    <property type="entry name" value="RNaseH_sf"/>
</dbReference>
<dbReference type="SUPFAM" id="SSF53098">
    <property type="entry name" value="Ribonuclease H-like"/>
    <property type="match status" value="1"/>
</dbReference>
<dbReference type="PROSITE" id="PS50994">
    <property type="entry name" value="INTEGRASE"/>
    <property type="match status" value="1"/>
</dbReference>
<evidence type="ECO:0000313" key="3">
    <source>
        <dbReference type="Proteomes" id="UP001234989"/>
    </source>
</evidence>
<name>A0AAF0Q7W4_SOLVR</name>
<dbReference type="InterPro" id="IPR001584">
    <property type="entry name" value="Integrase_cat-core"/>
</dbReference>
<dbReference type="PANTHER" id="PTHR45835:SF91">
    <property type="entry name" value="RETROTRANSPOSON, TY3-GYPSY SUBCLASS-LIKE PROTEIN"/>
    <property type="match status" value="1"/>
</dbReference>
<keyword evidence="3" id="KW-1185">Reference proteome</keyword>
<dbReference type="PANTHER" id="PTHR45835">
    <property type="entry name" value="YALI0A06105P"/>
    <property type="match status" value="1"/>
</dbReference>